<keyword evidence="2" id="KW-1185">Reference proteome</keyword>
<dbReference type="Proteomes" id="UP000005239">
    <property type="component" value="Unassembled WGS sequence"/>
</dbReference>
<evidence type="ECO:0000313" key="1">
    <source>
        <dbReference type="EnsemblMetazoa" id="PPA41662.1"/>
    </source>
</evidence>
<reference evidence="2" key="1">
    <citation type="journal article" date="2008" name="Nat. Genet.">
        <title>The Pristionchus pacificus genome provides a unique perspective on nematode lifestyle and parasitism.</title>
        <authorList>
            <person name="Dieterich C."/>
            <person name="Clifton S.W."/>
            <person name="Schuster L.N."/>
            <person name="Chinwalla A."/>
            <person name="Delehaunty K."/>
            <person name="Dinkelacker I."/>
            <person name="Fulton L."/>
            <person name="Fulton R."/>
            <person name="Godfrey J."/>
            <person name="Minx P."/>
            <person name="Mitreva M."/>
            <person name="Roeseler W."/>
            <person name="Tian H."/>
            <person name="Witte H."/>
            <person name="Yang S.P."/>
            <person name="Wilson R.K."/>
            <person name="Sommer R.J."/>
        </authorList>
    </citation>
    <scope>NUCLEOTIDE SEQUENCE [LARGE SCALE GENOMIC DNA]</scope>
    <source>
        <strain evidence="2">PS312</strain>
    </source>
</reference>
<reference evidence="1" key="2">
    <citation type="submission" date="2022-06" db="UniProtKB">
        <authorList>
            <consortium name="EnsemblMetazoa"/>
        </authorList>
    </citation>
    <scope>IDENTIFICATION</scope>
    <source>
        <strain evidence="1">PS312</strain>
    </source>
</reference>
<evidence type="ECO:0000313" key="2">
    <source>
        <dbReference type="Proteomes" id="UP000005239"/>
    </source>
</evidence>
<name>A0A2A6CJD4_PRIPA</name>
<accession>A0A8R1YVU4</accession>
<proteinExistence type="predicted"/>
<sequence>MRMGMCRLFQTNGDELTAGWCSNDFAECNGFRIRALRVMILFDIIMVCWFSVAITLVALLTYGRIVAAKRLNSASVDISIASRDPLLPVQATHCTAMSMFVPLVFVYIPYFLVNQCSFIGLPSFALISRESHHERCENKENIQSEHAVDGLLSGMGRGIEGRMRRRGVDRRCCDDPKRSILRSPQLR</sequence>
<gene>
    <name evidence="1" type="primary">WBGene00280031</name>
</gene>
<dbReference type="AlphaFoldDB" id="A0A2A6CJD4"/>
<dbReference type="EnsemblMetazoa" id="PPA41662.1">
    <property type="protein sequence ID" value="PPA41662.1"/>
    <property type="gene ID" value="WBGene00280031"/>
</dbReference>
<protein>
    <submittedName>
        <fullName evidence="1">Uncharacterized protein</fullName>
    </submittedName>
</protein>
<accession>A0A2A6CJD4</accession>
<organism evidence="1 2">
    <name type="scientific">Pristionchus pacificus</name>
    <name type="common">Parasitic nematode worm</name>
    <dbReference type="NCBI Taxonomy" id="54126"/>
    <lineage>
        <taxon>Eukaryota</taxon>
        <taxon>Metazoa</taxon>
        <taxon>Ecdysozoa</taxon>
        <taxon>Nematoda</taxon>
        <taxon>Chromadorea</taxon>
        <taxon>Rhabditida</taxon>
        <taxon>Rhabditina</taxon>
        <taxon>Diplogasteromorpha</taxon>
        <taxon>Diplogasteroidea</taxon>
        <taxon>Neodiplogasteridae</taxon>
        <taxon>Pristionchus</taxon>
    </lineage>
</organism>